<dbReference type="Proteomes" id="UP000470772">
    <property type="component" value="Unassembled WGS sequence"/>
</dbReference>
<evidence type="ECO:0000313" key="2">
    <source>
        <dbReference type="Proteomes" id="UP000470772"/>
    </source>
</evidence>
<dbReference type="OrthoDB" id="3973at2157"/>
<dbReference type="RefSeq" id="WP_054838891.1">
    <property type="nucleotide sequence ID" value="NZ_BBBY01000023.1"/>
</dbReference>
<name>A0A6A9QY86_SULME</name>
<reference evidence="1 2" key="1">
    <citation type="submission" date="2019-10" db="EMBL/GenBank/DDBJ databases">
        <title>Sequencing and Assembly of Multiple Reported Metal-Biooxidizing Members of the Extremely Thermoacidophilic Archaeal Family Sulfolobaceae.</title>
        <authorList>
            <person name="Counts J.A."/>
            <person name="Kelly R.M."/>
        </authorList>
    </citation>
    <scope>NUCLEOTIDE SEQUENCE [LARGE SCALE GENOMIC DNA]</scope>
    <source>
        <strain evidence="1 2">DSM 6482</strain>
    </source>
</reference>
<evidence type="ECO:0000313" key="1">
    <source>
        <dbReference type="EMBL" id="MUN29972.1"/>
    </source>
</evidence>
<comment type="caution">
    <text evidence="1">The sequence shown here is derived from an EMBL/GenBank/DDBJ whole genome shotgun (WGS) entry which is preliminary data.</text>
</comment>
<proteinExistence type="predicted"/>
<dbReference type="AlphaFoldDB" id="A0A6A9QY86"/>
<sequence length="69" mass="8070">MPVRYICKNCGTELYKFERVGQDFYGVRTPSEIKAIFGGKCHHCGHEFQVPSMEDITFRPKKQLKVKVY</sequence>
<gene>
    <name evidence="1" type="ORF">GC250_11135</name>
</gene>
<keyword evidence="2" id="KW-1185">Reference proteome</keyword>
<protein>
    <submittedName>
        <fullName evidence="1">Uncharacterized protein</fullName>
    </submittedName>
</protein>
<organism evidence="1 2">
    <name type="scientific">Sulfuracidifex metallicus DSM 6482 = JCM 9184</name>
    <dbReference type="NCBI Taxonomy" id="523847"/>
    <lineage>
        <taxon>Archaea</taxon>
        <taxon>Thermoproteota</taxon>
        <taxon>Thermoprotei</taxon>
        <taxon>Sulfolobales</taxon>
        <taxon>Sulfolobaceae</taxon>
        <taxon>Sulfuracidifex</taxon>
    </lineage>
</organism>
<accession>A0A6A9QY86</accession>
<dbReference type="EMBL" id="WGGD01000005">
    <property type="protein sequence ID" value="MUN29972.1"/>
    <property type="molecule type" value="Genomic_DNA"/>
</dbReference>